<dbReference type="GO" id="GO:0045121">
    <property type="term" value="C:membrane raft"/>
    <property type="evidence" value="ECO:0007669"/>
    <property type="project" value="TreeGrafter"/>
</dbReference>
<reference evidence="5" key="1">
    <citation type="submission" date="2017-10" db="EMBL/GenBank/DDBJ databases">
        <title>Rapid genome shrinkage in a self-fertile nematode reveals novel sperm competition proteins.</title>
        <authorList>
            <person name="Yin D."/>
            <person name="Schwarz E.M."/>
            <person name="Thomas C.G."/>
            <person name="Felde R.L."/>
            <person name="Korf I.F."/>
            <person name="Cutter A.D."/>
            <person name="Schartner C.M."/>
            <person name="Ralston E.J."/>
            <person name="Meyer B.J."/>
            <person name="Haag E.S."/>
        </authorList>
    </citation>
    <scope>NUCLEOTIDE SEQUENCE [LARGE SCALE GENOMIC DNA]</scope>
    <source>
        <strain evidence="5">JU1422</strain>
    </source>
</reference>
<dbReference type="Pfam" id="PF25100">
    <property type="entry name" value="DUF7809"/>
    <property type="match status" value="1"/>
</dbReference>
<sequence length="855" mass="100912">MYGTAEELLLDLKKWQNFPLSHRRLSFDPKEPYTKIPIVYRNMDGVPFMNKADTFCLVPNIVYSDLFDSLESYQLFNSMLAIVLKSDEEKIIGICEFFKYDKNWLSKLRDEFLQLHQKFLGQESSTIREDWNFENALEMFKTLLPVWKEQEYCEFEKDLKNFFDSKSGNFNDVSVAIRSIVDCWKSYILLNPDKILPYDKEKSIFFVTLEERYKRIEESVEFWNIFENVQTKHVRNVEEDGFTVQNLKDELEYLGLTELFPEIQNYAEAVYSEVFEAKNEKVLRTCDLFKAIEKCLLNCIFKRFLCFCISPNDNRFENTNWKEHHYKKTLSTYLESDPENKVEVLPGEKVLHSNYSINERDENESKRVFTEEVLDLIPVALRQQNTPISENDDRLAKYRYNWETNDKDLEATISLTEFWYILEEFDVDKTRITIIPDPVYELTIPKMIEDLRMHTLNVISPRGELVMRIEQAVFHIFEVVYCSVNWTRDFCKTHENCLKKLKDRIICSMRTYTEMEEGTYVSVEHVESVINQLKNHCSFQLQSNTQSPLVELQHMKIYFVRKPNNPLEKKSNVTFAEEETAKKTKMEESERSKKASKITVGKVTDLKTEKDSEANKKEVTIQKPSMPEEDLEVKKLTSEDAQKTSTFEKASKVEIPYPDGNQKTSVPQKAPEMEPPTSDDVQRTSPIEKSFPVRDKSIKSLDLRKGQSQLIDELTTQLENQNEKIQLMDLQLQQNEESLKLEIREKQRGFEELRAALNIMSTEMESIQSDNRNLRDRIQSIPEAPPTQTFQRIKDSLYHKKQLNQAKEMVEKMKSCTDLVEIHQIADYEYYPIRRKTIEICKRSGIEYSKNQRNL</sequence>
<evidence type="ECO:0000256" key="1">
    <source>
        <dbReference type="SAM" id="Coils"/>
    </source>
</evidence>
<dbReference type="PANTHER" id="PTHR21447:SF13">
    <property type="entry name" value="RING-TYPE DOMAIN-CONTAINING PROTEIN"/>
    <property type="match status" value="1"/>
</dbReference>
<accession>A0A2G5URJ0</accession>
<name>A0A2G5URJ0_9PELO</name>
<evidence type="ECO:0000313" key="5">
    <source>
        <dbReference type="Proteomes" id="UP000230233"/>
    </source>
</evidence>
<feature type="compositionally biased region" description="Basic and acidic residues" evidence="2">
    <location>
        <begin position="609"/>
        <end position="620"/>
    </location>
</feature>
<feature type="region of interest" description="Disordered" evidence="2">
    <location>
        <begin position="577"/>
        <end position="597"/>
    </location>
</feature>
<dbReference type="AlphaFoldDB" id="A0A2G5URJ0"/>
<dbReference type="STRING" id="1611254.A0A2G5URJ0"/>
<evidence type="ECO:0000259" key="3">
    <source>
        <dbReference type="Pfam" id="PF25100"/>
    </source>
</evidence>
<organism evidence="4 5">
    <name type="scientific">Caenorhabditis nigoni</name>
    <dbReference type="NCBI Taxonomy" id="1611254"/>
    <lineage>
        <taxon>Eukaryota</taxon>
        <taxon>Metazoa</taxon>
        <taxon>Ecdysozoa</taxon>
        <taxon>Nematoda</taxon>
        <taxon>Chromadorea</taxon>
        <taxon>Rhabditida</taxon>
        <taxon>Rhabditina</taxon>
        <taxon>Rhabditomorpha</taxon>
        <taxon>Rhabditoidea</taxon>
        <taxon>Rhabditidae</taxon>
        <taxon>Peloderinae</taxon>
        <taxon>Caenorhabditis</taxon>
    </lineage>
</organism>
<evidence type="ECO:0000313" key="4">
    <source>
        <dbReference type="EMBL" id="PIC41991.1"/>
    </source>
</evidence>
<feature type="compositionally biased region" description="Basic and acidic residues" evidence="2">
    <location>
        <begin position="632"/>
        <end position="642"/>
    </location>
</feature>
<proteinExistence type="predicted"/>
<feature type="region of interest" description="Disordered" evidence="2">
    <location>
        <begin position="609"/>
        <end position="691"/>
    </location>
</feature>
<dbReference type="EMBL" id="PDUG01000003">
    <property type="protein sequence ID" value="PIC41991.1"/>
    <property type="molecule type" value="Genomic_DNA"/>
</dbReference>
<feature type="coiled-coil region" evidence="1">
    <location>
        <begin position="704"/>
        <end position="777"/>
    </location>
</feature>
<dbReference type="PANTHER" id="PTHR21447">
    <property type="entry name" value="RING-TYPE DOMAIN-CONTAINING PROTEIN-RELATED"/>
    <property type="match status" value="1"/>
</dbReference>
<feature type="compositionally biased region" description="Basic and acidic residues" evidence="2">
    <location>
        <begin position="579"/>
        <end position="593"/>
    </location>
</feature>
<evidence type="ECO:0000256" key="2">
    <source>
        <dbReference type="SAM" id="MobiDB-lite"/>
    </source>
</evidence>
<dbReference type="InterPro" id="IPR056711">
    <property type="entry name" value="DUF7809"/>
</dbReference>
<dbReference type="Proteomes" id="UP000230233">
    <property type="component" value="Chromosome III"/>
</dbReference>
<gene>
    <name evidence="4" type="primary">Cnig_chr_III.g9211</name>
    <name evidence="4" type="ORF">B9Z55_009211</name>
</gene>
<comment type="caution">
    <text evidence="4">The sequence shown here is derived from an EMBL/GenBank/DDBJ whole genome shotgun (WGS) entry which is preliminary data.</text>
</comment>
<protein>
    <recommendedName>
        <fullName evidence="3">DUF7809 domain-containing protein</fullName>
    </recommendedName>
</protein>
<dbReference type="GO" id="GO:0045087">
    <property type="term" value="P:innate immune response"/>
    <property type="evidence" value="ECO:0007669"/>
    <property type="project" value="TreeGrafter"/>
</dbReference>
<keyword evidence="5" id="KW-1185">Reference proteome</keyword>
<feature type="domain" description="DUF7809" evidence="3">
    <location>
        <begin position="48"/>
        <end position="198"/>
    </location>
</feature>
<keyword evidence="1" id="KW-0175">Coiled coil</keyword>